<dbReference type="OMA" id="CCHEWSK"/>
<protein>
    <recommendedName>
        <fullName evidence="2">DUF411 domain-containing protein</fullName>
    </recommendedName>
</protein>
<reference evidence="1" key="1">
    <citation type="submission" date="2019-06" db="EMBL/GenBank/DDBJ databases">
        <authorList>
            <person name="Le Quere A."/>
            <person name="Colella S."/>
        </authorList>
    </citation>
    <scope>NUCLEOTIDE SEQUENCE</scope>
    <source>
        <strain evidence="1">EmedicaeMD41</strain>
    </source>
</reference>
<evidence type="ECO:0000313" key="1">
    <source>
        <dbReference type="EMBL" id="VTZ64179.1"/>
    </source>
</evidence>
<sequence length="155" mass="16844">MPLSRREFLTALMGFVALTTGTRWAIAGKGHMRIYKDPLCGCCESWAEAMRRAAYAVEVHNEADMAAIKRRFAVPADLEACHTAVIEGYVIEGHVPPEAIGKLMDERPAIAGLAVPGMPEGSIGMGDSPNASYDVYAFGKSEATPRLFYQVRPRA</sequence>
<gene>
    <name evidence="1" type="ORF">EMEDMD4_570059</name>
</gene>
<dbReference type="Pfam" id="PF04214">
    <property type="entry name" value="DUF411"/>
    <property type="match status" value="1"/>
</dbReference>
<dbReference type="InterPro" id="IPR007332">
    <property type="entry name" value="DUF411"/>
</dbReference>
<name>A0A508X350_9HYPH</name>
<dbReference type="EMBL" id="CABFNB010000125">
    <property type="protein sequence ID" value="VTZ64179.1"/>
    <property type="molecule type" value="Genomic_DNA"/>
</dbReference>
<organism evidence="1">
    <name type="scientific">Sinorhizobium medicae</name>
    <dbReference type="NCBI Taxonomy" id="110321"/>
    <lineage>
        <taxon>Bacteria</taxon>
        <taxon>Pseudomonadati</taxon>
        <taxon>Pseudomonadota</taxon>
        <taxon>Alphaproteobacteria</taxon>
        <taxon>Hyphomicrobiales</taxon>
        <taxon>Rhizobiaceae</taxon>
        <taxon>Sinorhizobium/Ensifer group</taxon>
        <taxon>Sinorhizobium</taxon>
    </lineage>
</organism>
<dbReference type="Proteomes" id="UP000507954">
    <property type="component" value="Unassembled WGS sequence"/>
</dbReference>
<dbReference type="RefSeq" id="WP_012061546.1">
    <property type="nucleotide sequence ID" value="NZ_ATYC01000008.1"/>
</dbReference>
<proteinExistence type="predicted"/>
<evidence type="ECO:0008006" key="2">
    <source>
        <dbReference type="Google" id="ProtNLM"/>
    </source>
</evidence>
<dbReference type="AlphaFoldDB" id="A0A508X350"/>
<accession>A0A508X350</accession>